<dbReference type="GO" id="GO:0015078">
    <property type="term" value="F:proton transmembrane transporter activity"/>
    <property type="evidence" value="ECO:0007669"/>
    <property type="project" value="InterPro"/>
</dbReference>
<dbReference type="Pfam" id="PF05405">
    <property type="entry name" value="Mt_ATP-synt_B"/>
    <property type="match status" value="1"/>
</dbReference>
<protein>
    <submittedName>
        <fullName evidence="8">ATP synthase B chain</fullName>
    </submittedName>
</protein>
<sequence length="191" mass="22362">MVNLTIIILLILLLIVQKIILLNEETLILLCFLLFSIASIQKFSGLFSQELISKNQNLELKLQTLFKKQFKVLSLYAKRKNNIKGLLNNFKNLKKHFLDLIIVISSILPLYKQDQLAKTWPKSFLFAERIENQSIKFVSLLISEKLLTIVILKCFYLKNFNISYFNCLQKISMQELIQLTLGELTKKSEYR</sequence>
<geneLocation type="mitochondrion" evidence="8"/>
<name>V9P4U7_9FLOR</name>
<comment type="subcellular location">
    <subcellularLocation>
        <location evidence="1">Mitochondrion membrane</location>
    </subcellularLocation>
</comment>
<evidence type="ECO:0000256" key="5">
    <source>
        <dbReference type="ARBA" id="ARBA00023065"/>
    </source>
</evidence>
<keyword evidence="5" id="KW-0406">Ion transport</keyword>
<evidence type="ECO:0000313" key="8">
    <source>
        <dbReference type="EMBL" id="AGU16680.1"/>
    </source>
</evidence>
<dbReference type="GO" id="GO:0045259">
    <property type="term" value="C:proton-transporting ATP synthase complex"/>
    <property type="evidence" value="ECO:0007669"/>
    <property type="project" value="UniProtKB-KW"/>
</dbReference>
<dbReference type="AlphaFoldDB" id="V9P4U7"/>
<reference evidence="8" key="1">
    <citation type="journal article" date="2013" name="Mitochondrial DNA">
        <title>Complete mitochondrial genome of a rhodolith, Sporolithon durum (Sporolithales, Rhodophyta).</title>
        <authorList>
            <person name="Kim K.M."/>
            <person name="Yang E.C."/>
            <person name="Kim J.H."/>
            <person name="Nelson W.A."/>
            <person name="Yoon H.S."/>
        </authorList>
    </citation>
    <scope>NUCLEOTIDE SEQUENCE</scope>
</reference>
<keyword evidence="6 8" id="KW-0496">Mitochondrion</keyword>
<keyword evidence="2" id="KW-0813">Transport</keyword>
<evidence type="ECO:0000256" key="2">
    <source>
        <dbReference type="ARBA" id="ARBA00022448"/>
    </source>
</evidence>
<dbReference type="GO" id="GO:0031966">
    <property type="term" value="C:mitochondrial membrane"/>
    <property type="evidence" value="ECO:0007669"/>
    <property type="project" value="UniProtKB-SubCell"/>
</dbReference>
<dbReference type="InterPro" id="IPR008688">
    <property type="entry name" value="ATP_synth_Bsub_B/MI25"/>
</dbReference>
<accession>V9P4U7</accession>
<dbReference type="GO" id="GO:0015986">
    <property type="term" value="P:proton motive force-driven ATP synthesis"/>
    <property type="evidence" value="ECO:0007669"/>
    <property type="project" value="InterPro"/>
</dbReference>
<proteinExistence type="predicted"/>
<keyword evidence="3" id="KW-0138">CF(0)</keyword>
<organism evidence="8">
    <name type="scientific">Sporolithon durum</name>
    <dbReference type="NCBI Taxonomy" id="48970"/>
    <lineage>
        <taxon>Eukaryota</taxon>
        <taxon>Rhodophyta</taxon>
        <taxon>Florideophyceae</taxon>
        <taxon>Corallinophycidae</taxon>
        <taxon>Sporolithales</taxon>
        <taxon>Sporolithaceae</taxon>
        <taxon>Sporolithon</taxon>
    </lineage>
</organism>
<gene>
    <name evidence="8" type="primary">ymf39</name>
    <name evidence="8" type="ORF">Spor.duru.mt.08</name>
</gene>
<dbReference type="RefSeq" id="YP_009002115.1">
    <property type="nucleotide sequence ID" value="NC_023454.1"/>
</dbReference>
<keyword evidence="7" id="KW-0472">Membrane</keyword>
<evidence type="ECO:0000256" key="1">
    <source>
        <dbReference type="ARBA" id="ARBA00004325"/>
    </source>
</evidence>
<dbReference type="EMBL" id="KF186230">
    <property type="protein sequence ID" value="AGU16680.1"/>
    <property type="molecule type" value="Genomic_DNA"/>
</dbReference>
<dbReference type="GeneID" id="18388488"/>
<evidence type="ECO:0000256" key="6">
    <source>
        <dbReference type="ARBA" id="ARBA00023128"/>
    </source>
</evidence>
<evidence type="ECO:0000256" key="4">
    <source>
        <dbReference type="ARBA" id="ARBA00022781"/>
    </source>
</evidence>
<evidence type="ECO:0000256" key="3">
    <source>
        <dbReference type="ARBA" id="ARBA00022547"/>
    </source>
</evidence>
<evidence type="ECO:0000256" key="7">
    <source>
        <dbReference type="ARBA" id="ARBA00023136"/>
    </source>
</evidence>
<keyword evidence="4" id="KW-0375">Hydrogen ion transport</keyword>